<evidence type="ECO:0000313" key="4">
    <source>
        <dbReference type="Proteomes" id="UP000232875"/>
    </source>
</evidence>
<evidence type="ECO:0000259" key="2">
    <source>
        <dbReference type="Pfam" id="PF04366"/>
    </source>
</evidence>
<dbReference type="EMBL" id="KZ454995">
    <property type="protein sequence ID" value="PKI82510.1"/>
    <property type="molecule type" value="Genomic_DNA"/>
</dbReference>
<feature type="region of interest" description="Disordered" evidence="1">
    <location>
        <begin position="332"/>
        <end position="390"/>
    </location>
</feature>
<proteinExistence type="predicted"/>
<reference evidence="3 4" key="1">
    <citation type="submission" date="2017-10" db="EMBL/GenBank/DDBJ databases">
        <title>A novel species of cold-tolerant Malassezia isolated from bats.</title>
        <authorList>
            <person name="Lorch J.M."/>
            <person name="Palmer J.M."/>
            <person name="Vanderwolf K.J."/>
            <person name="Schmidt K.Z."/>
            <person name="Verant M.L."/>
            <person name="Weller T.J."/>
            <person name="Blehert D.S."/>
        </authorList>
    </citation>
    <scope>NUCLEOTIDE SEQUENCE [LARGE SCALE GENOMIC DNA]</scope>
    <source>
        <strain evidence="3 4">NWHC:44797-103</strain>
    </source>
</reference>
<evidence type="ECO:0000313" key="3">
    <source>
        <dbReference type="EMBL" id="PKI82510.1"/>
    </source>
</evidence>
<dbReference type="CDD" id="cd11524">
    <property type="entry name" value="SYLF"/>
    <property type="match status" value="1"/>
</dbReference>
<dbReference type="AlphaFoldDB" id="A0A2N1J7I4"/>
<dbReference type="STRING" id="2020962.A0A2N1J7I4"/>
<dbReference type="GO" id="GO:0035091">
    <property type="term" value="F:phosphatidylinositol binding"/>
    <property type="evidence" value="ECO:0007669"/>
    <property type="project" value="TreeGrafter"/>
</dbReference>
<organism evidence="3 4">
    <name type="scientific">Malassezia vespertilionis</name>
    <dbReference type="NCBI Taxonomy" id="2020962"/>
    <lineage>
        <taxon>Eukaryota</taxon>
        <taxon>Fungi</taxon>
        <taxon>Dikarya</taxon>
        <taxon>Basidiomycota</taxon>
        <taxon>Ustilaginomycotina</taxon>
        <taxon>Malasseziomycetes</taxon>
        <taxon>Malasseziales</taxon>
        <taxon>Malasseziaceae</taxon>
        <taxon>Malassezia</taxon>
    </lineage>
</organism>
<gene>
    <name evidence="3" type="ORF">MVES_003623</name>
</gene>
<sequence length="390" mass="42032">MVWRDFKEKAASSAKKFETTAWKVMDPVGQFSNRVAGALGAEAFYPTSMDKEIDKCARIIATFTRYGAPTQEATNLAEPAHTSEMSTYNVQDPHASRKSQRMLYTIPPRVLQQAKGVAIFTTFRMGLWLSGSGGSGVVLTKDENGNWGAPSGLLVHTAGIGLVAGADIYDIVIVLRNEGAVNAFKRPKLSLGGELSVALGPVGNGVSVDAAWEGAPSFAYVKSKGLYFGLQLDGTILLSRTDENARFYNYPGLETASLLENKVPQHQLPRACIPLWQALHAADGSARHVPGDEAVHDAGVLTDADVEELHQEAVQRGAVGKDEKDAMVTAEGLRDEKQSQSRAQNVYALPPPRHPSYAPQAPQRASEHMSSWTCVAPPNAASNEPAPPRW</sequence>
<dbReference type="Pfam" id="PF04366">
    <property type="entry name" value="Ysc84"/>
    <property type="match status" value="1"/>
</dbReference>
<dbReference type="InterPro" id="IPR051702">
    <property type="entry name" value="SH3_domain_YSC84-like"/>
</dbReference>
<dbReference type="OrthoDB" id="10255128at2759"/>
<dbReference type="Proteomes" id="UP000232875">
    <property type="component" value="Unassembled WGS sequence"/>
</dbReference>
<keyword evidence="4" id="KW-1185">Reference proteome</keyword>
<protein>
    <recommendedName>
        <fullName evidence="2">Ysc84 actin-binding domain-containing protein</fullName>
    </recommendedName>
</protein>
<name>A0A2N1J7I4_9BASI</name>
<evidence type="ECO:0000256" key="1">
    <source>
        <dbReference type="SAM" id="MobiDB-lite"/>
    </source>
</evidence>
<dbReference type="InterPro" id="IPR007461">
    <property type="entry name" value="Ysc84_actin-binding"/>
</dbReference>
<feature type="domain" description="Ysc84 actin-binding" evidence="2">
    <location>
        <begin position="156"/>
        <end position="282"/>
    </location>
</feature>
<dbReference type="PANTHER" id="PTHR15629:SF8">
    <property type="entry name" value="DUF500 DOMAIN PROTEIN (AFU_ORTHOLOGUE AFUA_5G07310)"/>
    <property type="match status" value="1"/>
</dbReference>
<accession>A0A2N1J7I4</accession>
<dbReference type="PANTHER" id="PTHR15629">
    <property type="entry name" value="SH3YL1 PROTEIN"/>
    <property type="match status" value="1"/>
</dbReference>